<keyword evidence="1" id="KW-1185">Reference proteome</keyword>
<evidence type="ECO:0000313" key="2">
    <source>
        <dbReference type="RefSeq" id="XP_034243815.1"/>
    </source>
</evidence>
<dbReference type="RefSeq" id="XP_034243834.1">
    <property type="nucleotide sequence ID" value="XM_034387943.1"/>
</dbReference>
<accession>A0A6P8ZPB9</accession>
<dbReference type="KEGG" id="tpal:117646755"/>
<gene>
    <name evidence="2 3 4" type="primary">LOC117646755</name>
</gene>
<dbReference type="RefSeq" id="XP_034243815.1">
    <property type="nucleotide sequence ID" value="XM_034387924.1"/>
</dbReference>
<dbReference type="AlphaFoldDB" id="A0A6P8ZPB9"/>
<protein>
    <submittedName>
        <fullName evidence="2 3">Uncharacterized protein LOC117646755</fullName>
    </submittedName>
</protein>
<name>A0A6P8ZPB9_THRPL</name>
<evidence type="ECO:0000313" key="4">
    <source>
        <dbReference type="RefSeq" id="XP_034243834.1"/>
    </source>
</evidence>
<sequence>MSLLQTHAATLEEVDVEDFSEQVVWSLLRTLPKLRSLACSPGPVALDFVRQSSQLRSLWFYEFYKLPSAALQALTESRSASLLGTLDLYRWRHDPDLMALAGCLPRFPVLRELSVDADPTDDFLRALTPTSAPRLTRLSLHCEKKCLHAWLHDIRIQDLLQRNPRLHLQLSKCDCNEEYAYEGVIKCDCSFCEKEESRGRCSWFSLHRRTADCPPGCLQVVPLPCSSAPPADSSNQG</sequence>
<dbReference type="Gene3D" id="3.80.10.10">
    <property type="entry name" value="Ribonuclease Inhibitor"/>
    <property type="match status" value="1"/>
</dbReference>
<dbReference type="Proteomes" id="UP000515158">
    <property type="component" value="Unplaced"/>
</dbReference>
<dbReference type="InterPro" id="IPR032675">
    <property type="entry name" value="LRR_dom_sf"/>
</dbReference>
<dbReference type="SUPFAM" id="SSF52047">
    <property type="entry name" value="RNI-like"/>
    <property type="match status" value="1"/>
</dbReference>
<evidence type="ECO:0000313" key="3">
    <source>
        <dbReference type="RefSeq" id="XP_034243823.1"/>
    </source>
</evidence>
<reference evidence="2 3" key="1">
    <citation type="submission" date="2025-04" db="UniProtKB">
        <authorList>
            <consortium name="RefSeq"/>
        </authorList>
    </citation>
    <scope>IDENTIFICATION</scope>
    <source>
        <tissue evidence="2 3">Total insect</tissue>
    </source>
</reference>
<dbReference type="RefSeq" id="XP_034243823.1">
    <property type="nucleotide sequence ID" value="XM_034387932.1"/>
</dbReference>
<organism evidence="4">
    <name type="scientific">Thrips palmi</name>
    <name type="common">Melon thrips</name>
    <dbReference type="NCBI Taxonomy" id="161013"/>
    <lineage>
        <taxon>Eukaryota</taxon>
        <taxon>Metazoa</taxon>
        <taxon>Ecdysozoa</taxon>
        <taxon>Arthropoda</taxon>
        <taxon>Hexapoda</taxon>
        <taxon>Insecta</taxon>
        <taxon>Pterygota</taxon>
        <taxon>Neoptera</taxon>
        <taxon>Paraneoptera</taxon>
        <taxon>Thysanoptera</taxon>
        <taxon>Terebrantia</taxon>
        <taxon>Thripoidea</taxon>
        <taxon>Thripidae</taxon>
        <taxon>Thrips</taxon>
    </lineage>
</organism>
<dbReference type="GeneID" id="117646755"/>
<evidence type="ECO:0000313" key="1">
    <source>
        <dbReference type="Proteomes" id="UP000515158"/>
    </source>
</evidence>
<proteinExistence type="predicted"/>